<accession>A0ABD0VFT1</accession>
<gene>
    <name evidence="2" type="ORF">M5K25_008538</name>
</gene>
<evidence type="ECO:0000313" key="3">
    <source>
        <dbReference type="Proteomes" id="UP001552299"/>
    </source>
</evidence>
<proteinExistence type="predicted"/>
<dbReference type="AlphaFoldDB" id="A0ABD0VFT1"/>
<keyword evidence="3" id="KW-1185">Reference proteome</keyword>
<evidence type="ECO:0000313" key="2">
    <source>
        <dbReference type="EMBL" id="KAL0921462.1"/>
    </source>
</evidence>
<dbReference type="Proteomes" id="UP001552299">
    <property type="component" value="Unassembled WGS sequence"/>
</dbReference>
<name>A0ABD0VFT1_DENTH</name>
<reference evidence="2 3" key="1">
    <citation type="journal article" date="2024" name="Plant Biotechnol. J.">
        <title>Dendrobium thyrsiflorum genome and its molecular insights into genes involved in important horticultural traits.</title>
        <authorList>
            <person name="Chen B."/>
            <person name="Wang J.Y."/>
            <person name="Zheng P.J."/>
            <person name="Li K.L."/>
            <person name="Liang Y.M."/>
            <person name="Chen X.F."/>
            <person name="Zhang C."/>
            <person name="Zhao X."/>
            <person name="He X."/>
            <person name="Zhang G.Q."/>
            <person name="Liu Z.J."/>
            <person name="Xu Q."/>
        </authorList>
    </citation>
    <scope>NUCLEOTIDE SEQUENCE [LARGE SCALE GENOMIC DNA]</scope>
    <source>
        <strain evidence="2">GZMU011</strain>
    </source>
</reference>
<evidence type="ECO:0000256" key="1">
    <source>
        <dbReference type="SAM" id="MobiDB-lite"/>
    </source>
</evidence>
<protein>
    <submittedName>
        <fullName evidence="2">Uncharacterized protein</fullName>
    </submittedName>
</protein>
<organism evidence="2 3">
    <name type="scientific">Dendrobium thyrsiflorum</name>
    <name type="common">Pinecone-like raceme dendrobium</name>
    <name type="synonym">Orchid</name>
    <dbReference type="NCBI Taxonomy" id="117978"/>
    <lineage>
        <taxon>Eukaryota</taxon>
        <taxon>Viridiplantae</taxon>
        <taxon>Streptophyta</taxon>
        <taxon>Embryophyta</taxon>
        <taxon>Tracheophyta</taxon>
        <taxon>Spermatophyta</taxon>
        <taxon>Magnoliopsida</taxon>
        <taxon>Liliopsida</taxon>
        <taxon>Asparagales</taxon>
        <taxon>Orchidaceae</taxon>
        <taxon>Epidendroideae</taxon>
        <taxon>Malaxideae</taxon>
        <taxon>Dendrobiinae</taxon>
        <taxon>Dendrobium</taxon>
    </lineage>
</organism>
<comment type="caution">
    <text evidence="2">The sequence shown here is derived from an EMBL/GenBank/DDBJ whole genome shotgun (WGS) entry which is preliminary data.</text>
</comment>
<feature type="region of interest" description="Disordered" evidence="1">
    <location>
        <begin position="1"/>
        <end position="61"/>
    </location>
</feature>
<dbReference type="EMBL" id="JANQDX010000007">
    <property type="protein sequence ID" value="KAL0921462.1"/>
    <property type="molecule type" value="Genomic_DNA"/>
</dbReference>
<sequence length="158" mass="17043">MEHVNLGGDSESADESPDAMMADSEENVLSNESEPEVTAQVQLRSDKILPPPPKKGVSDKEKGKEILAFGACGAANDHPCALLLAQWEEVRRKARGEVGDLPNPVFGTFGAANNHLCVLLLARWEEVHRDACGETEVIGAYSQLVGKIKEQDVDKAHA</sequence>